<accession>Q4DKD8</accession>
<keyword evidence="13" id="KW-1185">Reference proteome</keyword>
<feature type="transmembrane region" description="Helical" evidence="10">
    <location>
        <begin position="20"/>
        <end position="39"/>
    </location>
</feature>
<dbReference type="Pfam" id="PF00432">
    <property type="entry name" value="Prenyltrans"/>
    <property type="match status" value="1"/>
</dbReference>
<reference evidence="12 13" key="1">
    <citation type="journal article" date="2005" name="Science">
        <title>The genome sequence of Trypanosoma cruzi, etiologic agent of Chagas disease.</title>
        <authorList>
            <person name="El-Sayed N.M."/>
            <person name="Myler P.J."/>
            <person name="Bartholomeu D.C."/>
            <person name="Nilsson D."/>
            <person name="Aggarwal G."/>
            <person name="Tran A.N."/>
            <person name="Ghedin E."/>
            <person name="Worthey E.A."/>
            <person name="Delcher A.L."/>
            <person name="Blandin G."/>
            <person name="Westenberger S.J."/>
            <person name="Caler E."/>
            <person name="Cerqueira G.C."/>
            <person name="Branche C."/>
            <person name="Haas B."/>
            <person name="Anupama A."/>
            <person name="Arner E."/>
            <person name="Aslund L."/>
            <person name="Attipoe P."/>
            <person name="Bontempi E."/>
            <person name="Bringaud F."/>
            <person name="Burton P."/>
            <person name="Cadag E."/>
            <person name="Campbell D.A."/>
            <person name="Carrington M."/>
            <person name="Crabtree J."/>
            <person name="Darban H."/>
            <person name="da Silveira J.F."/>
            <person name="de Jong P."/>
            <person name="Edwards K."/>
            <person name="Englund P.T."/>
            <person name="Fazelina G."/>
            <person name="Feldblyum T."/>
            <person name="Ferella M."/>
            <person name="Frasch A.C."/>
            <person name="Gull K."/>
            <person name="Horn D."/>
            <person name="Hou L."/>
            <person name="Huang Y."/>
            <person name="Kindlund E."/>
            <person name="Klingbeil M."/>
            <person name="Kluge S."/>
            <person name="Koo H."/>
            <person name="Lacerda D."/>
            <person name="Levin M.J."/>
            <person name="Lorenzi H."/>
            <person name="Louie T."/>
            <person name="Machado C.R."/>
            <person name="McCulloch R."/>
            <person name="McKenna A."/>
            <person name="Mizuno Y."/>
            <person name="Mottram J.C."/>
            <person name="Nelson S."/>
            <person name="Ochaya S."/>
            <person name="Osoegawa K."/>
            <person name="Pai G."/>
            <person name="Parsons M."/>
            <person name="Pentony M."/>
            <person name="Pettersson U."/>
            <person name="Pop M."/>
            <person name="Ramirez J.L."/>
            <person name="Rinta J."/>
            <person name="Robertson L."/>
            <person name="Salzberg S.L."/>
            <person name="Sanchez D.O."/>
            <person name="Seyler A."/>
            <person name="Sharma R."/>
            <person name="Shetty J."/>
            <person name="Simpson A.J."/>
            <person name="Sisk E."/>
            <person name="Tammi M.T."/>
            <person name="Tarleton R."/>
            <person name="Teixeira S."/>
            <person name="Van Aken S."/>
            <person name="Vogt C."/>
            <person name="Ward P.N."/>
            <person name="Wickstead B."/>
            <person name="Wortman J."/>
            <person name="White O."/>
            <person name="Fraser C.M."/>
            <person name="Stuart K.D."/>
            <person name="Andersson B."/>
        </authorList>
    </citation>
    <scope>NUCLEOTIDE SEQUENCE [LARGE SCALE GENOMIC DNA]</scope>
    <source>
        <strain evidence="12 13">CL Brener</strain>
    </source>
</reference>
<dbReference type="Gene3D" id="1.50.10.20">
    <property type="match status" value="1"/>
</dbReference>
<evidence type="ECO:0000256" key="3">
    <source>
        <dbReference type="ARBA" id="ARBA00022602"/>
    </source>
</evidence>
<proteinExistence type="inferred from homology"/>
<evidence type="ECO:0000256" key="6">
    <source>
        <dbReference type="ARBA" id="ARBA00022737"/>
    </source>
</evidence>
<evidence type="ECO:0000256" key="8">
    <source>
        <dbReference type="ARBA" id="ARBA00030816"/>
    </source>
</evidence>
<evidence type="ECO:0000256" key="5">
    <source>
        <dbReference type="ARBA" id="ARBA00022723"/>
    </source>
</evidence>
<dbReference type="FunCoup" id="Q4DKD8">
    <property type="interactions" value="262"/>
</dbReference>
<evidence type="ECO:0000259" key="11">
    <source>
        <dbReference type="Pfam" id="PF00432"/>
    </source>
</evidence>
<comment type="similarity">
    <text evidence="2">Belongs to the protein prenyltransferase subunit beta family.</text>
</comment>
<dbReference type="GO" id="GO:0008318">
    <property type="term" value="F:protein prenyltransferase activity"/>
    <property type="evidence" value="ECO:0007669"/>
    <property type="project" value="InterPro"/>
</dbReference>
<keyword evidence="4" id="KW-0808">Transferase</keyword>
<evidence type="ECO:0000313" key="13">
    <source>
        <dbReference type="Proteomes" id="UP000002296"/>
    </source>
</evidence>
<evidence type="ECO:0000313" key="12">
    <source>
        <dbReference type="EMBL" id="EAN92999.1"/>
    </source>
</evidence>
<dbReference type="InterPro" id="IPR001330">
    <property type="entry name" value="Prenyltrans"/>
</dbReference>
<dbReference type="SMR" id="Q4DKD8"/>
<evidence type="ECO:0000256" key="2">
    <source>
        <dbReference type="ARBA" id="ARBA00010497"/>
    </source>
</evidence>
<name>Q4DKD8_TRYCC</name>
<dbReference type="PaxDb" id="353153-Q4DKD8"/>
<evidence type="ECO:0000256" key="1">
    <source>
        <dbReference type="ARBA" id="ARBA00001947"/>
    </source>
</evidence>
<dbReference type="STRING" id="353153.Q4DKD8"/>
<dbReference type="Proteomes" id="UP000002296">
    <property type="component" value="Unassembled WGS sequence"/>
</dbReference>
<keyword evidence="3" id="KW-0637">Prenyltransferase</keyword>
<evidence type="ECO:0000256" key="10">
    <source>
        <dbReference type="SAM" id="Phobius"/>
    </source>
</evidence>
<dbReference type="GeneID" id="3546461"/>
<dbReference type="EMBL" id="AAHK01000386">
    <property type="protein sequence ID" value="EAN92999.1"/>
    <property type="molecule type" value="Genomic_DNA"/>
</dbReference>
<sequence length="460" mass="51589">MCPVVHVRDGTTRGLFYLRLLFNIYLQSYPLFFVFFPLFPILSFRDVCWEAEEVVRDYGMPHAVVVMGEDDTSQILGDDFVHLQYFSDPQRCMPAKVQQQQHSQRIILLYFSLLGRDLLGVDWRKDDGVFNAERDKLFEEMRRCYDTETGGFCPVPVSHYNTSATLSMTHCALQILNLCDFLPKATEEWAYKEKVMSFVMSCHIRHERPLFGESFRGAFQAAPGIAEVDIRFTYSALVSMALLCKPQPLSTVSSLQSTLQEAVAFIWRCWDAHEGAFGAVPGAEAHGGMTFCAVASLALAGAMSSLTRSHHHLLLRYCTARLSGGPDDHESIGSTGVIIPIVGYQGRPQKECDTCYSHWIGSTLRILQTQEHDFVFPVDVLPIFRFMGNCVDSEHGGIRKDFDMRADIVHASLGLSGLLLHVDSHCVSKLRPPHPVYGCSWSTVRNTGLPELVVTSTSTL</sequence>
<protein>
    <recommendedName>
        <fullName evidence="8">Geranylgeranyl transferase type II subunit beta</fullName>
    </recommendedName>
    <alternativeName>
        <fullName evidence="9">Type II protein geranyl-geranyltransferase subunit beta</fullName>
    </alternativeName>
</protein>
<dbReference type="CDD" id="cd02890">
    <property type="entry name" value="PTase"/>
    <property type="match status" value="1"/>
</dbReference>
<dbReference type="PANTHER" id="PTHR11774">
    <property type="entry name" value="GERANYLGERANYL TRANSFERASE TYPE BETA SUBUNIT"/>
    <property type="match status" value="1"/>
</dbReference>
<gene>
    <name evidence="12" type="ORF">Tc00.1047053508817.150</name>
</gene>
<feature type="domain" description="Prenyltransferase alpha-alpha toroid" evidence="11">
    <location>
        <begin position="82"/>
        <end position="437"/>
    </location>
</feature>
<keyword evidence="10" id="KW-0472">Membrane</keyword>
<dbReference type="GO" id="GO:0046872">
    <property type="term" value="F:metal ion binding"/>
    <property type="evidence" value="ECO:0007669"/>
    <property type="project" value="UniProtKB-KW"/>
</dbReference>
<dbReference type="AlphaFoldDB" id="Q4DKD8"/>
<dbReference type="PANTHER" id="PTHR11774:SF11">
    <property type="entry name" value="GERANYLGERANYL TRANSFERASE TYPE-2 SUBUNIT BETA"/>
    <property type="match status" value="1"/>
</dbReference>
<keyword evidence="7" id="KW-0862">Zinc</keyword>
<comment type="cofactor">
    <cofactor evidence="1">
        <name>Zn(2+)</name>
        <dbReference type="ChEBI" id="CHEBI:29105"/>
    </cofactor>
</comment>
<organism evidence="12 13">
    <name type="scientific">Trypanosoma cruzi (strain CL Brener)</name>
    <dbReference type="NCBI Taxonomy" id="353153"/>
    <lineage>
        <taxon>Eukaryota</taxon>
        <taxon>Discoba</taxon>
        <taxon>Euglenozoa</taxon>
        <taxon>Kinetoplastea</taxon>
        <taxon>Metakinetoplastina</taxon>
        <taxon>Trypanosomatida</taxon>
        <taxon>Trypanosomatidae</taxon>
        <taxon>Trypanosoma</taxon>
        <taxon>Schizotrypanum</taxon>
    </lineage>
</organism>
<dbReference type="InterPro" id="IPR008930">
    <property type="entry name" value="Terpenoid_cyclase/PrenylTrfase"/>
</dbReference>
<dbReference type="InParanoid" id="Q4DKD8"/>
<evidence type="ECO:0000256" key="7">
    <source>
        <dbReference type="ARBA" id="ARBA00022833"/>
    </source>
</evidence>
<evidence type="ECO:0000256" key="9">
    <source>
        <dbReference type="ARBA" id="ARBA00032766"/>
    </source>
</evidence>
<dbReference type="OMA" id="PHPVYGC"/>
<dbReference type="InterPro" id="IPR045089">
    <property type="entry name" value="PGGT1B-like"/>
</dbReference>
<dbReference type="RefSeq" id="XP_814850.1">
    <property type="nucleotide sequence ID" value="XM_809757.1"/>
</dbReference>
<comment type="caution">
    <text evidence="12">The sequence shown here is derived from an EMBL/GenBank/DDBJ whole genome shotgun (WGS) entry which is preliminary data.</text>
</comment>
<keyword evidence="5" id="KW-0479">Metal-binding</keyword>
<dbReference type="KEGG" id="tcr:508817.150"/>
<keyword evidence="10" id="KW-0812">Transmembrane</keyword>
<dbReference type="eggNOG" id="KOG0366">
    <property type="taxonomic scope" value="Eukaryota"/>
</dbReference>
<keyword evidence="6" id="KW-0677">Repeat</keyword>
<evidence type="ECO:0000256" key="4">
    <source>
        <dbReference type="ARBA" id="ARBA00022679"/>
    </source>
</evidence>
<dbReference type="SUPFAM" id="SSF48239">
    <property type="entry name" value="Terpenoid cyclases/Protein prenyltransferases"/>
    <property type="match status" value="1"/>
</dbReference>
<keyword evidence="10" id="KW-1133">Transmembrane helix</keyword>